<dbReference type="PANTHER" id="PTHR32024">
    <property type="entry name" value="TRK SYSTEM POTASSIUM UPTAKE PROTEIN TRKG-RELATED"/>
    <property type="match status" value="1"/>
</dbReference>
<comment type="subcellular location">
    <subcellularLocation>
        <location evidence="1">Cell membrane</location>
        <topology evidence="1">Multi-pass membrane protein</topology>
    </subcellularLocation>
</comment>
<evidence type="ECO:0000256" key="3">
    <source>
        <dbReference type="ARBA" id="ARBA00022475"/>
    </source>
</evidence>
<protein>
    <submittedName>
        <fullName evidence="11">Ktr system potassium uptake protein B</fullName>
    </submittedName>
</protein>
<keyword evidence="8" id="KW-0406">Ion transport</keyword>
<feature type="transmembrane region" description="Helical" evidence="10">
    <location>
        <begin position="201"/>
        <end position="227"/>
    </location>
</feature>
<feature type="transmembrane region" description="Helical" evidence="10">
    <location>
        <begin position="417"/>
        <end position="439"/>
    </location>
</feature>
<feature type="transmembrane region" description="Helical" evidence="10">
    <location>
        <begin position="48"/>
        <end position="69"/>
    </location>
</feature>
<keyword evidence="7 10" id="KW-1133">Transmembrane helix</keyword>
<keyword evidence="2" id="KW-0813">Transport</keyword>
<feature type="transmembrane region" description="Helical" evidence="10">
    <location>
        <begin position="81"/>
        <end position="104"/>
    </location>
</feature>
<evidence type="ECO:0000256" key="8">
    <source>
        <dbReference type="ARBA" id="ARBA00023065"/>
    </source>
</evidence>
<keyword evidence="3" id="KW-1003">Cell membrane</keyword>
<keyword evidence="6" id="KW-0630">Potassium</keyword>
<evidence type="ECO:0000313" key="12">
    <source>
        <dbReference type="Proteomes" id="UP001235030"/>
    </source>
</evidence>
<dbReference type="PANTHER" id="PTHR32024:SF1">
    <property type="entry name" value="KTR SYSTEM POTASSIUM UPTAKE PROTEIN B"/>
    <property type="match status" value="1"/>
</dbReference>
<accession>A0ABY9Q6S0</accession>
<feature type="transmembrane region" description="Helical" evidence="10">
    <location>
        <begin position="239"/>
        <end position="258"/>
    </location>
</feature>
<feature type="transmembrane region" description="Helical" evidence="10">
    <location>
        <begin position="360"/>
        <end position="381"/>
    </location>
</feature>
<feature type="transmembrane region" description="Helical" evidence="10">
    <location>
        <begin position="303"/>
        <end position="323"/>
    </location>
</feature>
<organism evidence="11 12">
    <name type="scientific">Terrisporobacter mayombei</name>
    <dbReference type="NCBI Taxonomy" id="1541"/>
    <lineage>
        <taxon>Bacteria</taxon>
        <taxon>Bacillati</taxon>
        <taxon>Bacillota</taxon>
        <taxon>Clostridia</taxon>
        <taxon>Peptostreptococcales</taxon>
        <taxon>Peptostreptococcaceae</taxon>
        <taxon>Terrisporobacter</taxon>
    </lineage>
</organism>
<keyword evidence="12" id="KW-1185">Reference proteome</keyword>
<sequence length="458" mass="49426">MKTMLKKLLKKANTMKPAQVMVIGFGVVILFGGLILNLPIAAKSGKSVGLLNALFTSTSAVCVTGLIVVDTSTYWNEFGQLVIISLIQIGGLGFMTMATMFSLLTGKKINLRERLLIQESLNQKDLSGLVKLTRYIIMMTFAIEGIGAVLLSMVFIPKLGLIKGIWYSIFHSISAFCNAGFDLMSPISGEYSSLTYFVNNSLINLVICGLIILGGIGFPVLLDVINNKKYSKLNVHSKIVINTTAILIAIGFLFIFIVEFNNKGSLGGLNMKEKLLSSLFQSVTLRTAGYTTIDLTLLKESTLFLMIILMLIGASPASTGGGLKTTTVATLFLTVKSFILGKEDIEVYQRRISSTTVRKSLGIFFIGVFVALFGTLVLTIVSPGFSLLESAFEVVSAFATVGLSLGGTPTLTAFGKIIIMILMFLGRVGSLTIFIALLSRSNKMKSKVRYAEGKIIVG</sequence>
<reference evidence="11 12" key="1">
    <citation type="submission" date="2022-07" db="EMBL/GenBank/DDBJ databases">
        <title>Genome sequence of Terrisporobacter mayombei DSM6539.</title>
        <authorList>
            <person name="Boeer T."/>
            <person name="Bengelsdorf F.R."/>
            <person name="Daniel R."/>
            <person name="Poehlein A."/>
        </authorList>
    </citation>
    <scope>NUCLEOTIDE SEQUENCE [LARGE SCALE GENOMIC DNA]</scope>
    <source>
        <strain evidence="11 12">DSM 6539</strain>
    </source>
</reference>
<dbReference type="InterPro" id="IPR003445">
    <property type="entry name" value="Cat_transpt"/>
</dbReference>
<dbReference type="Proteomes" id="UP001235030">
    <property type="component" value="Chromosome"/>
</dbReference>
<gene>
    <name evidence="11" type="primary">ktrB</name>
    <name evidence="11" type="ORF">TEMA_26330</name>
</gene>
<evidence type="ECO:0000313" key="11">
    <source>
        <dbReference type="EMBL" id="WMT82272.1"/>
    </source>
</evidence>
<evidence type="ECO:0000256" key="10">
    <source>
        <dbReference type="SAM" id="Phobius"/>
    </source>
</evidence>
<dbReference type="EMBL" id="CP101637">
    <property type="protein sequence ID" value="WMT82272.1"/>
    <property type="molecule type" value="Genomic_DNA"/>
</dbReference>
<feature type="transmembrane region" description="Helical" evidence="10">
    <location>
        <begin position="20"/>
        <end position="42"/>
    </location>
</feature>
<keyword evidence="4" id="KW-0633">Potassium transport</keyword>
<dbReference type="InterPro" id="IPR004772">
    <property type="entry name" value="TrkH"/>
</dbReference>
<evidence type="ECO:0000256" key="5">
    <source>
        <dbReference type="ARBA" id="ARBA00022692"/>
    </source>
</evidence>
<evidence type="ECO:0000256" key="2">
    <source>
        <dbReference type="ARBA" id="ARBA00022448"/>
    </source>
</evidence>
<proteinExistence type="predicted"/>
<evidence type="ECO:0000256" key="6">
    <source>
        <dbReference type="ARBA" id="ARBA00022958"/>
    </source>
</evidence>
<keyword evidence="9 10" id="KW-0472">Membrane</keyword>
<dbReference type="Pfam" id="PF02386">
    <property type="entry name" value="TrkH"/>
    <property type="match status" value="1"/>
</dbReference>
<evidence type="ECO:0000256" key="4">
    <source>
        <dbReference type="ARBA" id="ARBA00022538"/>
    </source>
</evidence>
<evidence type="ECO:0000256" key="9">
    <source>
        <dbReference type="ARBA" id="ARBA00023136"/>
    </source>
</evidence>
<name>A0ABY9Q6S0_9FIRM</name>
<keyword evidence="5 10" id="KW-0812">Transmembrane</keyword>
<dbReference type="NCBIfam" id="TIGR00933">
    <property type="entry name" value="2a38"/>
    <property type="match status" value="1"/>
</dbReference>
<evidence type="ECO:0000256" key="1">
    <source>
        <dbReference type="ARBA" id="ARBA00004651"/>
    </source>
</evidence>
<feature type="transmembrane region" description="Helical" evidence="10">
    <location>
        <begin position="135"/>
        <end position="157"/>
    </location>
</feature>
<feature type="transmembrane region" description="Helical" evidence="10">
    <location>
        <begin position="164"/>
        <end position="181"/>
    </location>
</feature>
<evidence type="ECO:0000256" key="7">
    <source>
        <dbReference type="ARBA" id="ARBA00022989"/>
    </source>
</evidence>